<dbReference type="Gene3D" id="2.60.40.10">
    <property type="entry name" value="Immunoglobulins"/>
    <property type="match status" value="2"/>
</dbReference>
<evidence type="ECO:0000256" key="1">
    <source>
        <dbReference type="ARBA" id="ARBA00023295"/>
    </source>
</evidence>
<organism evidence="5 6">
    <name type="scientific">Solirubrobacter phytolaccae</name>
    <dbReference type="NCBI Taxonomy" id="1404360"/>
    <lineage>
        <taxon>Bacteria</taxon>
        <taxon>Bacillati</taxon>
        <taxon>Actinomycetota</taxon>
        <taxon>Thermoleophilia</taxon>
        <taxon>Solirubrobacterales</taxon>
        <taxon>Solirubrobacteraceae</taxon>
        <taxon>Solirubrobacter</taxon>
    </lineage>
</organism>
<dbReference type="InterPro" id="IPR003961">
    <property type="entry name" value="FN3_dom"/>
</dbReference>
<dbReference type="InterPro" id="IPR013783">
    <property type="entry name" value="Ig-like_fold"/>
</dbReference>
<protein>
    <recommendedName>
        <fullName evidence="4">Fibronectin type-III domain-containing protein</fullName>
    </recommendedName>
</protein>
<keyword evidence="3" id="KW-0732">Signal</keyword>
<dbReference type="CDD" id="cd00063">
    <property type="entry name" value="FN3"/>
    <property type="match status" value="1"/>
</dbReference>
<accession>A0A9X3SAX0</accession>
<dbReference type="Proteomes" id="UP001147653">
    <property type="component" value="Unassembled WGS sequence"/>
</dbReference>
<proteinExistence type="predicted"/>
<reference evidence="5" key="1">
    <citation type="submission" date="2022-10" db="EMBL/GenBank/DDBJ databases">
        <title>The WGS of Solirubrobacter phytolaccae KCTC 29190.</title>
        <authorList>
            <person name="Jiang Z."/>
        </authorList>
    </citation>
    <scope>NUCLEOTIDE SEQUENCE</scope>
    <source>
        <strain evidence="5">KCTC 29190</strain>
    </source>
</reference>
<evidence type="ECO:0000256" key="2">
    <source>
        <dbReference type="SAM" id="MobiDB-lite"/>
    </source>
</evidence>
<keyword evidence="1" id="KW-0326">Glycosidase</keyword>
<name>A0A9X3SAX0_9ACTN</name>
<dbReference type="PROSITE" id="PS50853">
    <property type="entry name" value="FN3"/>
    <property type="match status" value="1"/>
</dbReference>
<evidence type="ECO:0000313" key="5">
    <source>
        <dbReference type="EMBL" id="MDA0184143.1"/>
    </source>
</evidence>
<dbReference type="RefSeq" id="WP_270028561.1">
    <property type="nucleotide sequence ID" value="NZ_JAPDDP010000069.1"/>
</dbReference>
<keyword evidence="1" id="KW-0378">Hydrolase</keyword>
<feature type="compositionally biased region" description="Pro residues" evidence="2">
    <location>
        <begin position="504"/>
        <end position="517"/>
    </location>
</feature>
<feature type="compositionally biased region" description="Polar residues" evidence="2">
    <location>
        <begin position="480"/>
        <end position="496"/>
    </location>
</feature>
<feature type="signal peptide" evidence="3">
    <location>
        <begin position="1"/>
        <end position="26"/>
    </location>
</feature>
<feature type="region of interest" description="Disordered" evidence="2">
    <location>
        <begin position="480"/>
        <end position="517"/>
    </location>
</feature>
<dbReference type="AlphaFoldDB" id="A0A9X3SAX0"/>
<evidence type="ECO:0000259" key="4">
    <source>
        <dbReference type="PROSITE" id="PS50853"/>
    </source>
</evidence>
<sequence length="723" mass="71969">MTYGRVLSTLAVVAAVAGGAAAPAHAAVTTSYPSAAEARTFATTSGGWTATNAFSGVCILCSDPAGTYVSTGGAGGTGDGHLRGTFTTSVGVLSTSTVTWTSPAFTVSGAPDSSVLTAKVRPQLGSILALLASDADLTATITDVATPASSTTLPAHALSTNATFAPVNLTVPNGALVAGRTYKLTLALHVHGGIAAAIQTGTVDLDDVALNVSDLAQPSALTASADTTAGVKITGSVDPHGQATAVSVQYGPTAAYGTSTSVTAVNGTGAQNFSFPLAGLTPGATYHYRVRAANADGESFTSDATFVVPAIPSDAAPSVNGDLKSRTRTVIYDQVPGTTAVNIQVLAADNTTVLSNTPDPDLDGTAQITLPDADGVYYVRIQRTSSGGTSTSAGVLAQLDRVGPANAAAPVVTGDVSVRPRHVQFVRASDATAATVQILSAGGTVLSSTPVAAGGDVDVTLPDTDGTYLVRVIQTDAAGNATTSPSASVELNRQTRGTGGEDTPAPPTDPVTPVTPEPPVTTTTVNGDPGGWGALLASCYGNGKLALVDVRTAGKTVKFAGAAAQPVGTAVTIVDKAGKTVATAKIGADGRFAASIKRPKAKVLRSARYRAVVGTTKSLALKATRVASVSKLSVSGTTATLTGTVDPRKLKAGKSLKVAARGGRGGTACAVLGGGKLTTVGKAKINKKTGKFTVKVKVPGTGRVAVRVAFSGGVRTATLYAVR</sequence>
<dbReference type="SUPFAM" id="SSF49265">
    <property type="entry name" value="Fibronectin type III"/>
    <property type="match status" value="1"/>
</dbReference>
<evidence type="ECO:0000313" key="6">
    <source>
        <dbReference type="Proteomes" id="UP001147653"/>
    </source>
</evidence>
<dbReference type="Pfam" id="PF00041">
    <property type="entry name" value="fn3"/>
    <property type="match status" value="1"/>
</dbReference>
<dbReference type="GO" id="GO:0005975">
    <property type="term" value="P:carbohydrate metabolic process"/>
    <property type="evidence" value="ECO:0007669"/>
    <property type="project" value="UniProtKB-ARBA"/>
</dbReference>
<gene>
    <name evidence="5" type="ORF">OJ997_27790</name>
</gene>
<feature type="chain" id="PRO_5040862230" description="Fibronectin type-III domain-containing protein" evidence="3">
    <location>
        <begin position="27"/>
        <end position="723"/>
    </location>
</feature>
<evidence type="ECO:0000256" key="3">
    <source>
        <dbReference type="SAM" id="SignalP"/>
    </source>
</evidence>
<feature type="domain" description="Fibronectin type-III" evidence="4">
    <location>
        <begin position="217"/>
        <end position="314"/>
    </location>
</feature>
<dbReference type="EMBL" id="JAPDDP010000069">
    <property type="protein sequence ID" value="MDA0184143.1"/>
    <property type="molecule type" value="Genomic_DNA"/>
</dbReference>
<dbReference type="GO" id="GO:0016798">
    <property type="term" value="F:hydrolase activity, acting on glycosyl bonds"/>
    <property type="evidence" value="ECO:0007669"/>
    <property type="project" value="UniProtKB-KW"/>
</dbReference>
<keyword evidence="6" id="KW-1185">Reference proteome</keyword>
<comment type="caution">
    <text evidence="5">The sequence shown here is derived from an EMBL/GenBank/DDBJ whole genome shotgun (WGS) entry which is preliminary data.</text>
</comment>
<dbReference type="InterPro" id="IPR036116">
    <property type="entry name" value="FN3_sf"/>
</dbReference>